<feature type="domain" description="Response regulatory" evidence="2">
    <location>
        <begin position="1"/>
        <end position="57"/>
    </location>
</feature>
<proteinExistence type="predicted"/>
<dbReference type="InterPro" id="IPR001789">
    <property type="entry name" value="Sig_transdc_resp-reg_receiver"/>
</dbReference>
<dbReference type="EMBL" id="CADCTC010000142">
    <property type="protein sequence ID" value="CAA9256101.1"/>
    <property type="molecule type" value="Genomic_DNA"/>
</dbReference>
<gene>
    <name evidence="3" type="ORF">AVDCRST_MAG77-2337</name>
</gene>
<accession>A0A6J4ILS7</accession>
<dbReference type="AlphaFoldDB" id="A0A6J4ILS7"/>
<dbReference type="InterPro" id="IPR011006">
    <property type="entry name" value="CheY-like_superfamily"/>
</dbReference>
<organism evidence="3">
    <name type="scientific">uncultured Chloroflexota bacterium</name>
    <dbReference type="NCBI Taxonomy" id="166587"/>
    <lineage>
        <taxon>Bacteria</taxon>
        <taxon>Bacillati</taxon>
        <taxon>Chloroflexota</taxon>
        <taxon>environmental samples</taxon>
    </lineage>
</organism>
<name>A0A6J4ILS7_9CHLR</name>
<dbReference type="Gene3D" id="3.40.50.2300">
    <property type="match status" value="1"/>
</dbReference>
<dbReference type="PROSITE" id="PS50110">
    <property type="entry name" value="RESPONSE_REGULATORY"/>
    <property type="match status" value="1"/>
</dbReference>
<dbReference type="SUPFAM" id="SSF52172">
    <property type="entry name" value="CheY-like"/>
    <property type="match status" value="1"/>
</dbReference>
<sequence>MLRALAADPDLRAVRCVVLTGSGDRSLMDEALEAGAAAVQRKPFEIGELLAQAGAALGGAPGGRE</sequence>
<reference evidence="3" key="1">
    <citation type="submission" date="2020-02" db="EMBL/GenBank/DDBJ databases">
        <authorList>
            <person name="Meier V. D."/>
        </authorList>
    </citation>
    <scope>NUCLEOTIDE SEQUENCE</scope>
    <source>
        <strain evidence="3">AVDCRST_MAG77</strain>
    </source>
</reference>
<protein>
    <recommendedName>
        <fullName evidence="2">Response regulatory domain-containing protein</fullName>
    </recommendedName>
</protein>
<evidence type="ECO:0000259" key="2">
    <source>
        <dbReference type="PROSITE" id="PS50110"/>
    </source>
</evidence>
<comment type="caution">
    <text evidence="1">Lacks conserved residue(s) required for the propagation of feature annotation.</text>
</comment>
<evidence type="ECO:0000256" key="1">
    <source>
        <dbReference type="PROSITE-ProRule" id="PRU00169"/>
    </source>
</evidence>
<evidence type="ECO:0000313" key="3">
    <source>
        <dbReference type="EMBL" id="CAA9256101.1"/>
    </source>
</evidence>
<dbReference type="GO" id="GO:0000160">
    <property type="term" value="P:phosphorelay signal transduction system"/>
    <property type="evidence" value="ECO:0007669"/>
    <property type="project" value="InterPro"/>
</dbReference>